<dbReference type="EMBL" id="JBBPBN010002423">
    <property type="protein sequence ID" value="KAK8476088.1"/>
    <property type="molecule type" value="Genomic_DNA"/>
</dbReference>
<evidence type="ECO:0000313" key="1">
    <source>
        <dbReference type="EMBL" id="KAK8476088.1"/>
    </source>
</evidence>
<dbReference type="Proteomes" id="UP001396334">
    <property type="component" value="Unassembled WGS sequence"/>
</dbReference>
<accession>A0ABR1Z8J6</accession>
<protein>
    <submittedName>
        <fullName evidence="1">Uncharacterized protein</fullName>
    </submittedName>
</protein>
<feature type="non-terminal residue" evidence="1">
    <location>
        <position position="1"/>
    </location>
</feature>
<reference evidence="1 2" key="1">
    <citation type="journal article" date="2024" name="G3 (Bethesda)">
        <title>Genome assembly of Hibiscus sabdariffa L. provides insights into metabolisms of medicinal natural products.</title>
        <authorList>
            <person name="Kim T."/>
        </authorList>
    </citation>
    <scope>NUCLEOTIDE SEQUENCE [LARGE SCALE GENOMIC DNA]</scope>
    <source>
        <strain evidence="1">TK-2024</strain>
        <tissue evidence="1">Old leaves</tissue>
    </source>
</reference>
<keyword evidence="2" id="KW-1185">Reference proteome</keyword>
<proteinExistence type="predicted"/>
<organism evidence="1 2">
    <name type="scientific">Hibiscus sabdariffa</name>
    <name type="common">roselle</name>
    <dbReference type="NCBI Taxonomy" id="183260"/>
    <lineage>
        <taxon>Eukaryota</taxon>
        <taxon>Viridiplantae</taxon>
        <taxon>Streptophyta</taxon>
        <taxon>Embryophyta</taxon>
        <taxon>Tracheophyta</taxon>
        <taxon>Spermatophyta</taxon>
        <taxon>Magnoliopsida</taxon>
        <taxon>eudicotyledons</taxon>
        <taxon>Gunneridae</taxon>
        <taxon>Pentapetalae</taxon>
        <taxon>rosids</taxon>
        <taxon>malvids</taxon>
        <taxon>Malvales</taxon>
        <taxon>Malvaceae</taxon>
        <taxon>Malvoideae</taxon>
        <taxon>Hibiscus</taxon>
    </lineage>
</organism>
<comment type="caution">
    <text evidence="1">The sequence shown here is derived from an EMBL/GenBank/DDBJ whole genome shotgun (WGS) entry which is preliminary data.</text>
</comment>
<gene>
    <name evidence="1" type="ORF">V6N11_030926</name>
</gene>
<sequence>ELDISSWVLMNLTIDNHGDTDTSHRNLFFFVVLWNLWLAQNAKIFCTDCDREGSVIARSRHLINLSLHSRNAAGSDLVRPSRLSRMVMSWSAPIEKDQSLHAVIALINLSLHSRNAAGSDLVRPSRLSRMVMS</sequence>
<name>A0ABR1Z8J6_9ROSI</name>
<evidence type="ECO:0000313" key="2">
    <source>
        <dbReference type="Proteomes" id="UP001396334"/>
    </source>
</evidence>